<name>A0AAN8HHH2_9TELE</name>
<dbReference type="AlphaFoldDB" id="A0AAN8HHH2"/>
<evidence type="ECO:0000313" key="3">
    <source>
        <dbReference type="Proteomes" id="UP001335648"/>
    </source>
</evidence>
<accession>A0AAN8HHH2</accession>
<feature type="region of interest" description="Disordered" evidence="1">
    <location>
        <begin position="34"/>
        <end position="53"/>
    </location>
</feature>
<reference evidence="2 3" key="1">
    <citation type="journal article" date="2023" name="Mol. Biol. Evol.">
        <title>Genomics of Secondarily Temperate Adaptation in the Only Non-Antarctic Icefish.</title>
        <authorList>
            <person name="Rivera-Colon A.G."/>
            <person name="Rayamajhi N."/>
            <person name="Minhas B.F."/>
            <person name="Madrigal G."/>
            <person name="Bilyk K.T."/>
            <person name="Yoon V."/>
            <person name="Hune M."/>
            <person name="Gregory S."/>
            <person name="Cheng C.H.C."/>
            <person name="Catchen J.M."/>
        </authorList>
    </citation>
    <scope>NUCLEOTIDE SEQUENCE [LARGE SCALE GENOMIC DNA]</scope>
    <source>
        <strain evidence="2">JC2023a</strain>
    </source>
</reference>
<proteinExistence type="predicted"/>
<protein>
    <submittedName>
        <fullName evidence="2">Uncharacterized protein</fullName>
    </submittedName>
</protein>
<sequence length="71" mass="7751">MECGSVEDRCFYSPQDLSNCHCHCVQTRWTCSSESHSEGTAAGPSSAARHCPKARDRRAGAKCVETKFIAT</sequence>
<dbReference type="EMBL" id="JAULUE010002046">
    <property type="protein sequence ID" value="KAK5915891.1"/>
    <property type="molecule type" value="Genomic_DNA"/>
</dbReference>
<evidence type="ECO:0000256" key="1">
    <source>
        <dbReference type="SAM" id="MobiDB-lite"/>
    </source>
</evidence>
<organism evidence="2 3">
    <name type="scientific">Champsocephalus esox</name>
    <name type="common">pike icefish</name>
    <dbReference type="NCBI Taxonomy" id="159716"/>
    <lineage>
        <taxon>Eukaryota</taxon>
        <taxon>Metazoa</taxon>
        <taxon>Chordata</taxon>
        <taxon>Craniata</taxon>
        <taxon>Vertebrata</taxon>
        <taxon>Euteleostomi</taxon>
        <taxon>Actinopterygii</taxon>
        <taxon>Neopterygii</taxon>
        <taxon>Teleostei</taxon>
        <taxon>Neoteleostei</taxon>
        <taxon>Acanthomorphata</taxon>
        <taxon>Eupercaria</taxon>
        <taxon>Perciformes</taxon>
        <taxon>Notothenioidei</taxon>
        <taxon>Channichthyidae</taxon>
        <taxon>Champsocephalus</taxon>
    </lineage>
</organism>
<comment type="caution">
    <text evidence="2">The sequence shown here is derived from an EMBL/GenBank/DDBJ whole genome shotgun (WGS) entry which is preliminary data.</text>
</comment>
<gene>
    <name evidence="2" type="ORF">CesoFtcFv8_001442</name>
</gene>
<dbReference type="Proteomes" id="UP001335648">
    <property type="component" value="Unassembled WGS sequence"/>
</dbReference>
<evidence type="ECO:0000313" key="2">
    <source>
        <dbReference type="EMBL" id="KAK5915891.1"/>
    </source>
</evidence>
<keyword evidence="3" id="KW-1185">Reference proteome</keyword>